<dbReference type="Pfam" id="PF13403">
    <property type="entry name" value="Hint_2"/>
    <property type="match status" value="1"/>
</dbReference>
<reference evidence="2 3" key="1">
    <citation type="submission" date="2018-03" db="EMBL/GenBank/DDBJ databases">
        <title>Rhodobacter blasticus.</title>
        <authorList>
            <person name="Meyer T.E."/>
            <person name="Miller S."/>
            <person name="Lodha T."/>
            <person name="Gandham S."/>
            <person name="Chintalapati S."/>
            <person name="Chintalapati V.R."/>
        </authorList>
    </citation>
    <scope>NUCLEOTIDE SEQUENCE [LARGE SCALE GENOMIC DNA]</scope>
    <source>
        <strain evidence="2 3">DSM 2131</strain>
    </source>
</reference>
<sequence length="351" mass="38131">MNGRVFTMGGGGNTTTVPYGDMDMYDANDDGLITTNVNTPSTGDRLIINGTNYVLNELGIFNASTYTYVGEGGVVKTYVARVVVYQLANGNLVVRMRDDDRDAAPADFRFQNVTSVQLGSWDGTRYSSTVVSNFDAFPPNLCFCRGTLIETEHGPVAIESLRPGDLVRTRDNGLQPVRWIGSTLVSAASLAANPKLRPIRIDRGALGADMPSTPLMVSPQHRVVISSQIAQRMFGTDEVLVAAKSLLGAAGIEVAEDVPEAEYFHMLFDRHEIVCSNGAVTESLYTGPEALRCIDPDALEEIMALFPELRLAVETPAAARPMPAGRQARRLVARHVENRKPLFGDAPRVWA</sequence>
<gene>
    <name evidence="2" type="ORF">C5F44_10470</name>
</gene>
<dbReference type="InterPro" id="IPR036844">
    <property type="entry name" value="Hint_dom_sf"/>
</dbReference>
<keyword evidence="3" id="KW-1185">Reference proteome</keyword>
<dbReference type="InterPro" id="IPR028992">
    <property type="entry name" value="Hedgehog/Intein_dom"/>
</dbReference>
<dbReference type="Proteomes" id="UP000241362">
    <property type="component" value="Unassembled WGS sequence"/>
</dbReference>
<dbReference type="AlphaFoldDB" id="A0A2T4J827"/>
<protein>
    <recommendedName>
        <fullName evidence="1">Hedgehog/Intein (Hint) domain-containing protein</fullName>
    </recommendedName>
</protein>
<name>A0A2T4J827_FUSBL</name>
<accession>A0A2T4J827</accession>
<evidence type="ECO:0000259" key="1">
    <source>
        <dbReference type="Pfam" id="PF13403"/>
    </source>
</evidence>
<dbReference type="EMBL" id="PZKE01000009">
    <property type="protein sequence ID" value="PTE14060.1"/>
    <property type="molecule type" value="Genomic_DNA"/>
</dbReference>
<proteinExistence type="predicted"/>
<dbReference type="RefSeq" id="WP_107673487.1">
    <property type="nucleotide sequence ID" value="NZ_PZKE01000009.1"/>
</dbReference>
<evidence type="ECO:0000313" key="3">
    <source>
        <dbReference type="Proteomes" id="UP000241362"/>
    </source>
</evidence>
<organism evidence="2 3">
    <name type="scientific">Fuscovulum blasticum DSM 2131</name>
    <dbReference type="NCBI Taxonomy" id="1188250"/>
    <lineage>
        <taxon>Bacteria</taxon>
        <taxon>Pseudomonadati</taxon>
        <taxon>Pseudomonadota</taxon>
        <taxon>Alphaproteobacteria</taxon>
        <taxon>Rhodobacterales</taxon>
        <taxon>Paracoccaceae</taxon>
        <taxon>Pseudogemmobacter</taxon>
    </lineage>
</organism>
<comment type="caution">
    <text evidence="2">The sequence shown here is derived from an EMBL/GenBank/DDBJ whole genome shotgun (WGS) entry which is preliminary data.</text>
</comment>
<feature type="domain" description="Hedgehog/Intein (Hint)" evidence="1">
    <location>
        <begin position="142"/>
        <end position="287"/>
    </location>
</feature>
<dbReference type="SUPFAM" id="SSF51294">
    <property type="entry name" value="Hedgehog/intein (Hint) domain"/>
    <property type="match status" value="1"/>
</dbReference>
<evidence type="ECO:0000313" key="2">
    <source>
        <dbReference type="EMBL" id="PTE14060.1"/>
    </source>
</evidence>